<feature type="binding site" evidence="9">
    <location>
        <begin position="90"/>
        <end position="100"/>
    </location>
    <ligand>
        <name>ATP</name>
        <dbReference type="ChEBI" id="CHEBI:30616"/>
    </ligand>
</feature>
<comment type="catalytic activity">
    <reaction evidence="9">
        <text>4-CDP-2-C-methyl-D-erythritol + ATP = 4-CDP-2-C-methyl-D-erythritol 2-phosphate + ADP + H(+)</text>
        <dbReference type="Rhea" id="RHEA:18437"/>
        <dbReference type="ChEBI" id="CHEBI:15378"/>
        <dbReference type="ChEBI" id="CHEBI:30616"/>
        <dbReference type="ChEBI" id="CHEBI:57823"/>
        <dbReference type="ChEBI" id="CHEBI:57919"/>
        <dbReference type="ChEBI" id="CHEBI:456216"/>
        <dbReference type="EC" id="2.7.1.148"/>
    </reaction>
</comment>
<dbReference type="InterPro" id="IPR004424">
    <property type="entry name" value="IspE"/>
</dbReference>
<dbReference type="PIRSF" id="PIRSF010376">
    <property type="entry name" value="IspE"/>
    <property type="match status" value="1"/>
</dbReference>
<dbReference type="SUPFAM" id="SSF54211">
    <property type="entry name" value="Ribosomal protein S5 domain 2-like"/>
    <property type="match status" value="1"/>
</dbReference>
<dbReference type="Proteomes" id="UP001210690">
    <property type="component" value="Chromosome"/>
</dbReference>
<dbReference type="Gene3D" id="3.30.70.890">
    <property type="entry name" value="GHMP kinase, C-terminal domain"/>
    <property type="match status" value="1"/>
</dbReference>
<name>A0AAX3K7N3_9FIRM</name>
<evidence type="ECO:0000256" key="5">
    <source>
        <dbReference type="ARBA" id="ARBA00022741"/>
    </source>
</evidence>
<evidence type="ECO:0000256" key="8">
    <source>
        <dbReference type="ARBA" id="ARBA00032554"/>
    </source>
</evidence>
<comment type="function">
    <text evidence="9">Catalyzes the phosphorylation of the position 2 hydroxy group of 4-diphosphocytidyl-2C-methyl-D-erythritol.</text>
</comment>
<dbReference type="InterPro" id="IPR014721">
    <property type="entry name" value="Ribsml_uS5_D2-typ_fold_subgr"/>
</dbReference>
<reference evidence="12" key="1">
    <citation type="submission" date="2022-07" db="EMBL/GenBank/DDBJ databases">
        <title>Parvimonas micra travels from the subgingival sulcus of the human oral cavity to the colorectal adenocarcinoma.</title>
        <authorList>
            <person name="Conde-Perez K."/>
            <person name="Buetas E."/>
            <person name="Aja-Macaya P."/>
            <person name="Martin-De Arribas E."/>
            <person name="Iglesias-Corras I."/>
            <person name="Trigo-Tasende N."/>
            <person name="Nasser-Ali M."/>
            <person name="Estevez L.S."/>
            <person name="Rumbo-Feal S."/>
            <person name="Otero-Alen B."/>
            <person name="Noguera J.F."/>
            <person name="Concha A."/>
            <person name="Pardinas-Lopez S."/>
            <person name="Carda-Dieguez M."/>
            <person name="Gomez-Randulfe I."/>
            <person name="Martinez-Lago N."/>
            <person name="Ladra S."/>
            <person name="Aparicio L.A."/>
            <person name="Bou G."/>
            <person name="Mira A."/>
            <person name="Vallejo J.A."/>
            <person name="Poza M."/>
        </authorList>
    </citation>
    <scope>NUCLEOTIDE SEQUENCE</scope>
    <source>
        <strain evidence="12">PM102KC-G-1</strain>
    </source>
</reference>
<dbReference type="SUPFAM" id="SSF55060">
    <property type="entry name" value="GHMP Kinase, C-terminal domain"/>
    <property type="match status" value="1"/>
</dbReference>
<organism evidence="12 13">
    <name type="scientific">Parvimonas micra</name>
    <dbReference type="NCBI Taxonomy" id="33033"/>
    <lineage>
        <taxon>Bacteria</taxon>
        <taxon>Bacillati</taxon>
        <taxon>Bacillota</taxon>
        <taxon>Tissierellia</taxon>
        <taxon>Tissierellales</taxon>
        <taxon>Peptoniphilaceae</taxon>
        <taxon>Parvimonas</taxon>
    </lineage>
</organism>
<accession>A0AAX3K7N3</accession>
<dbReference type="RefSeq" id="WP_004832865.1">
    <property type="nucleotide sequence ID" value="NZ_BHYQ01000004.1"/>
</dbReference>
<protein>
    <recommendedName>
        <fullName evidence="3 9">4-diphosphocytidyl-2-C-methyl-D-erythritol kinase</fullName>
        <shortName evidence="9">CMK</shortName>
        <ecNumber evidence="2 9">2.7.1.148</ecNumber>
    </recommendedName>
    <alternativeName>
        <fullName evidence="8 9">4-(cytidine-5'-diphospho)-2-C-methyl-D-erythritol kinase</fullName>
    </alternativeName>
</protein>
<keyword evidence="9" id="KW-0414">Isoprene biosynthesis</keyword>
<feature type="active site" evidence="9">
    <location>
        <position position="8"/>
    </location>
</feature>
<dbReference type="NCBIfam" id="TIGR00154">
    <property type="entry name" value="ispE"/>
    <property type="match status" value="1"/>
</dbReference>
<dbReference type="GO" id="GO:0005524">
    <property type="term" value="F:ATP binding"/>
    <property type="evidence" value="ECO:0007669"/>
    <property type="project" value="UniProtKB-UniRule"/>
</dbReference>
<dbReference type="EMBL" id="CP101412">
    <property type="protein sequence ID" value="WBB31174.1"/>
    <property type="molecule type" value="Genomic_DNA"/>
</dbReference>
<dbReference type="HAMAP" id="MF_00061">
    <property type="entry name" value="IspE"/>
    <property type="match status" value="1"/>
</dbReference>
<keyword evidence="4 9" id="KW-0808">Transferase</keyword>
<gene>
    <name evidence="9 12" type="primary">ispE</name>
    <name evidence="12" type="ORF">NM222_01460</name>
</gene>
<dbReference type="GO" id="GO:0050515">
    <property type="term" value="F:4-(cytidine 5'-diphospho)-2-C-methyl-D-erythritol kinase activity"/>
    <property type="evidence" value="ECO:0007669"/>
    <property type="project" value="UniProtKB-UniRule"/>
</dbReference>
<dbReference type="InterPro" id="IPR020568">
    <property type="entry name" value="Ribosomal_Su5_D2-typ_SF"/>
</dbReference>
<evidence type="ECO:0000256" key="1">
    <source>
        <dbReference type="ARBA" id="ARBA00009684"/>
    </source>
</evidence>
<dbReference type="GeneID" id="93385211"/>
<dbReference type="GO" id="GO:0019288">
    <property type="term" value="P:isopentenyl diphosphate biosynthetic process, methylerythritol 4-phosphate pathway"/>
    <property type="evidence" value="ECO:0007669"/>
    <property type="project" value="UniProtKB-UniRule"/>
</dbReference>
<evidence type="ECO:0000259" key="11">
    <source>
        <dbReference type="Pfam" id="PF08544"/>
    </source>
</evidence>
<proteinExistence type="inferred from homology"/>
<comment type="pathway">
    <text evidence="9">Isoprenoid biosynthesis; isopentenyl diphosphate biosynthesis via DXP pathway; isopentenyl diphosphate from 1-deoxy-D-xylulose 5-phosphate: step 3/6.</text>
</comment>
<evidence type="ECO:0000256" key="9">
    <source>
        <dbReference type="HAMAP-Rule" id="MF_00061"/>
    </source>
</evidence>
<evidence type="ECO:0000256" key="6">
    <source>
        <dbReference type="ARBA" id="ARBA00022777"/>
    </source>
</evidence>
<evidence type="ECO:0000256" key="2">
    <source>
        <dbReference type="ARBA" id="ARBA00012052"/>
    </source>
</evidence>
<dbReference type="GO" id="GO:0016114">
    <property type="term" value="P:terpenoid biosynthetic process"/>
    <property type="evidence" value="ECO:0007669"/>
    <property type="project" value="UniProtKB-UniRule"/>
</dbReference>
<evidence type="ECO:0000313" key="13">
    <source>
        <dbReference type="Proteomes" id="UP001210690"/>
    </source>
</evidence>
<dbReference type="PANTHER" id="PTHR43527">
    <property type="entry name" value="4-DIPHOSPHOCYTIDYL-2-C-METHYL-D-ERYTHRITOL KINASE, CHLOROPLASTIC"/>
    <property type="match status" value="1"/>
</dbReference>
<dbReference type="PANTHER" id="PTHR43527:SF2">
    <property type="entry name" value="4-DIPHOSPHOCYTIDYL-2-C-METHYL-D-ERYTHRITOL KINASE, CHLOROPLASTIC"/>
    <property type="match status" value="1"/>
</dbReference>
<evidence type="ECO:0000259" key="10">
    <source>
        <dbReference type="Pfam" id="PF00288"/>
    </source>
</evidence>
<feature type="domain" description="GHMP kinase C-terminal" evidence="11">
    <location>
        <begin position="198"/>
        <end position="269"/>
    </location>
</feature>
<evidence type="ECO:0000313" key="12">
    <source>
        <dbReference type="EMBL" id="WBB31174.1"/>
    </source>
</evidence>
<dbReference type="Gene3D" id="3.30.230.10">
    <property type="match status" value="1"/>
</dbReference>
<dbReference type="InterPro" id="IPR013750">
    <property type="entry name" value="GHMP_kinase_C_dom"/>
</dbReference>
<evidence type="ECO:0000256" key="7">
    <source>
        <dbReference type="ARBA" id="ARBA00022840"/>
    </source>
</evidence>
<comment type="similarity">
    <text evidence="1 9">Belongs to the GHMP kinase family. IspE subfamily.</text>
</comment>
<feature type="domain" description="GHMP kinase N-terminal" evidence="10">
    <location>
        <begin position="62"/>
        <end position="138"/>
    </location>
</feature>
<dbReference type="AlphaFoldDB" id="A0AAX3K7N3"/>
<keyword evidence="5 9" id="KW-0547">Nucleotide-binding</keyword>
<dbReference type="Pfam" id="PF00288">
    <property type="entry name" value="GHMP_kinases_N"/>
    <property type="match status" value="1"/>
</dbReference>
<feature type="active site" evidence="9">
    <location>
        <position position="132"/>
    </location>
</feature>
<evidence type="ECO:0000256" key="3">
    <source>
        <dbReference type="ARBA" id="ARBA00017473"/>
    </source>
</evidence>
<evidence type="ECO:0000256" key="4">
    <source>
        <dbReference type="ARBA" id="ARBA00022679"/>
    </source>
</evidence>
<dbReference type="InterPro" id="IPR006204">
    <property type="entry name" value="GHMP_kinase_N_dom"/>
</dbReference>
<keyword evidence="6 9" id="KW-0418">Kinase</keyword>
<keyword evidence="7 9" id="KW-0067">ATP-binding</keyword>
<dbReference type="Pfam" id="PF08544">
    <property type="entry name" value="GHMP_kinases_C"/>
    <property type="match status" value="1"/>
</dbReference>
<sequence length="279" mass="31782">MKKKSYAKINLILDVIEKRQDGYHNIDGIMQMIDLYDEVEVKISDKFEITSNSKDIPLDEKNLVYKVYKALKEKYKFNERFSILIEKNIPVSAGIAGGSTNSAVVIEMIDEILGLNMSLDDKKQIGKSVGADIPYLLVGKTARTRGIGDELEILDSLPTTDILIVNNGVEIATPYVYSNIVPSGNSDRIDKLINVYKNKNYDEFFKGLYNVMEKVSISYCPEIQNIKDKMYEFNCIKSLMSGSGPTVFGIFNDDKDIKKAYDYFKKIYKNTFIVKTMER</sequence>
<dbReference type="EC" id="2.7.1.148" evidence="2 9"/>
<dbReference type="InterPro" id="IPR036554">
    <property type="entry name" value="GHMP_kinase_C_sf"/>
</dbReference>